<dbReference type="SUPFAM" id="SSF47923">
    <property type="entry name" value="Ypt/Rab-GAP domain of gyp1p"/>
    <property type="match status" value="1"/>
</dbReference>
<gene>
    <name evidence="3" type="ORF">YQE_10884</name>
</gene>
<dbReference type="Pfam" id="PF12068">
    <property type="entry name" value="PH_RBD"/>
    <property type="match status" value="1"/>
</dbReference>
<feature type="compositionally biased region" description="Basic and acidic residues" evidence="2">
    <location>
        <begin position="563"/>
        <end position="575"/>
    </location>
</feature>
<feature type="compositionally biased region" description="Basic and acidic residues" evidence="2">
    <location>
        <begin position="530"/>
        <end position="546"/>
    </location>
</feature>
<dbReference type="OrthoDB" id="10264062at2759"/>
<dbReference type="GO" id="GO:0005096">
    <property type="term" value="F:GTPase activator activity"/>
    <property type="evidence" value="ECO:0007669"/>
    <property type="project" value="UniProtKB-KW"/>
</dbReference>
<dbReference type="InterPro" id="IPR021935">
    <property type="entry name" value="SGSM1/2_RBD"/>
</dbReference>
<dbReference type="HOGENOM" id="CLU_408041_0_0_1"/>
<feature type="compositionally biased region" description="Acidic residues" evidence="2">
    <location>
        <begin position="552"/>
        <end position="562"/>
    </location>
</feature>
<dbReference type="FunFam" id="1.20.58.900:FF:000017">
    <property type="entry name" value="Uncharacterized protein, isoform C"/>
    <property type="match status" value="1"/>
</dbReference>
<evidence type="ECO:0000313" key="3">
    <source>
        <dbReference type="EMBL" id="ENN72544.1"/>
    </source>
</evidence>
<dbReference type="SUPFAM" id="SSF140741">
    <property type="entry name" value="RUN domain-like"/>
    <property type="match status" value="1"/>
</dbReference>
<dbReference type="CDD" id="cd17687">
    <property type="entry name" value="RUN_SGSM1_like"/>
    <property type="match status" value="1"/>
</dbReference>
<reference evidence="3" key="1">
    <citation type="journal article" date="2013" name="Genome Biol.">
        <title>Draft genome of the mountain pine beetle, Dendroctonus ponderosae Hopkins, a major forest pest.</title>
        <authorList>
            <person name="Keeling C.I."/>
            <person name="Yuen M.M."/>
            <person name="Liao N.Y."/>
            <person name="Docking T.R."/>
            <person name="Chan S.K."/>
            <person name="Taylor G.A."/>
            <person name="Palmquist D.L."/>
            <person name="Jackman S.D."/>
            <person name="Nguyen A."/>
            <person name="Li M."/>
            <person name="Henderson H."/>
            <person name="Janes J.K."/>
            <person name="Zhao Y."/>
            <person name="Pandoh P."/>
            <person name="Moore R."/>
            <person name="Sperling F.A."/>
            <person name="Huber D.P."/>
            <person name="Birol I."/>
            <person name="Jones S.J."/>
            <person name="Bohlmann J."/>
        </authorList>
    </citation>
    <scope>NUCLEOTIDE SEQUENCE</scope>
</reference>
<sequence length="674" mass="74954">MSGDEKDYKQKLIASVKKEVKQVMEESVTRKFVHEESGSVTSLCGAVENCLSQGLRRRALGLFKTSSTTALLHKIAKHCPEADRISQKVQELENVNVNRRSSSSSDSVTKPPLKKNFSFPTSPLPRYLWIRLALFDKQLAKIIDHLVNNASKYYDKEALVADPDYGTILSSLLVGPCALDYSRTKSIEHFWTDPPADELVKMHRISSGHSTPPPVRRPILNFGRSLNTSSDDSLVSRNSSQHIAKDYVESLHQNSKAALLFGKNNVLVMPDKDDVTVPMPGYLSLHQTPSSLVIKWTPNQLMNGFNEESQDKRCGEQQIVPDSPPSVYIQAVCDSMKKQIISRAFYGWLAYCRHLSTVRTHLSGLVNGKIINGEGVSEGNPLLNPSSSAAPFNQTPPTGITVEKWTQLCVDGVVTDADEVYRFTYFGGVANELRTEIWPYLLGHYKFGSTADQRQNLAEETKQAYENTMSEWLAVEAIVRQRDKEDQAHAIAKLSSESMSGDQMPDGLQRDLSNEVFEDVLTEDEDSLSEQEKLHEEPHEKTKENTIRYQCEDLDADAPQPEDLEHGPATKEVLSRSRSRSRNSSLELEEASCHRPEANGDVEAQDFVHNVIVTNASMDISALESEDVPARNHMDVVTEENNSSLDACIETHGLASPLRSTCVSPASSNGGIYS</sequence>
<evidence type="ECO:0000256" key="1">
    <source>
        <dbReference type="ARBA" id="ARBA00022468"/>
    </source>
</evidence>
<organism evidence="3">
    <name type="scientific">Dendroctonus ponderosae</name>
    <name type="common">Mountain pine beetle</name>
    <dbReference type="NCBI Taxonomy" id="77166"/>
    <lineage>
        <taxon>Eukaryota</taxon>
        <taxon>Metazoa</taxon>
        <taxon>Ecdysozoa</taxon>
        <taxon>Arthropoda</taxon>
        <taxon>Hexapoda</taxon>
        <taxon>Insecta</taxon>
        <taxon>Pterygota</taxon>
        <taxon>Neoptera</taxon>
        <taxon>Endopterygota</taxon>
        <taxon>Coleoptera</taxon>
        <taxon>Polyphaga</taxon>
        <taxon>Cucujiformia</taxon>
        <taxon>Curculionidae</taxon>
        <taxon>Scolytinae</taxon>
        <taxon>Dendroctonus</taxon>
    </lineage>
</organism>
<dbReference type="EMBL" id="KB741216">
    <property type="protein sequence ID" value="ENN72544.1"/>
    <property type="molecule type" value="Genomic_DNA"/>
</dbReference>
<dbReference type="InterPro" id="IPR004012">
    <property type="entry name" value="Run_dom"/>
</dbReference>
<dbReference type="PROSITE" id="PS50826">
    <property type="entry name" value="RUN"/>
    <property type="match status" value="1"/>
</dbReference>
<protein>
    <submittedName>
        <fullName evidence="3">Uncharacterized protein</fullName>
    </submittedName>
</protein>
<dbReference type="OMA" id="YLVENSX"/>
<feature type="non-terminal residue" evidence="3">
    <location>
        <position position="1"/>
    </location>
</feature>
<keyword evidence="1" id="KW-0343">GTPase activation</keyword>
<dbReference type="InterPro" id="IPR037213">
    <property type="entry name" value="Run_dom_sf"/>
</dbReference>
<dbReference type="Pfam" id="PF02759">
    <property type="entry name" value="RUN"/>
    <property type="match status" value="1"/>
</dbReference>
<dbReference type="SMART" id="SM00593">
    <property type="entry name" value="RUN"/>
    <property type="match status" value="1"/>
</dbReference>
<accession>N6SXR4</accession>
<feature type="region of interest" description="Disordered" evidence="2">
    <location>
        <begin position="522"/>
        <end position="598"/>
    </location>
</feature>
<dbReference type="AlphaFoldDB" id="N6SXR4"/>
<evidence type="ECO:0000256" key="2">
    <source>
        <dbReference type="SAM" id="MobiDB-lite"/>
    </source>
</evidence>
<name>N6SXR4_DENPD</name>
<dbReference type="Gene3D" id="1.20.58.900">
    <property type="match status" value="1"/>
</dbReference>
<dbReference type="Gene3D" id="2.30.29.230">
    <property type="match status" value="1"/>
</dbReference>
<feature type="non-terminal residue" evidence="3">
    <location>
        <position position="674"/>
    </location>
</feature>
<dbReference type="InterPro" id="IPR035969">
    <property type="entry name" value="Rab-GAP_TBC_sf"/>
</dbReference>
<proteinExistence type="predicted"/>